<dbReference type="Proteomes" id="UP001590951">
    <property type="component" value="Unassembled WGS sequence"/>
</dbReference>
<gene>
    <name evidence="5" type="ORF">ABVK25_009137</name>
</gene>
<evidence type="ECO:0000256" key="1">
    <source>
        <dbReference type="ARBA" id="ARBA00005466"/>
    </source>
</evidence>
<reference evidence="5 6" key="1">
    <citation type="submission" date="2024-09" db="EMBL/GenBank/DDBJ databases">
        <title>Rethinking Asexuality: The Enigmatic Case of Functional Sexual Genes in Lepraria (Stereocaulaceae).</title>
        <authorList>
            <person name="Doellman M."/>
            <person name="Sun Y."/>
            <person name="Barcenas-Pena A."/>
            <person name="Lumbsch H.T."/>
            <person name="Grewe F."/>
        </authorList>
    </citation>
    <scope>NUCLEOTIDE SEQUENCE [LARGE SCALE GENOMIC DNA]</scope>
    <source>
        <strain evidence="5 6">Grewe 0041</strain>
    </source>
</reference>
<comment type="similarity">
    <text evidence="1">Belongs to the oxygen-dependent FAD-linked oxidoreductase family.</text>
</comment>
<comment type="caution">
    <text evidence="5">The sequence shown here is derived from an EMBL/GenBank/DDBJ whole genome shotgun (WGS) entry which is preliminary data.</text>
</comment>
<feature type="signal peptide" evidence="3">
    <location>
        <begin position="1"/>
        <end position="22"/>
    </location>
</feature>
<feature type="chain" id="PRO_5046265341" description="FAD-binding PCMH-type domain-containing protein" evidence="3">
    <location>
        <begin position="23"/>
        <end position="576"/>
    </location>
</feature>
<evidence type="ECO:0000256" key="2">
    <source>
        <dbReference type="ARBA" id="ARBA00023002"/>
    </source>
</evidence>
<dbReference type="PANTHER" id="PTHR13878:SF91">
    <property type="entry name" value="FAD BINDING DOMAIN PROTEIN (AFU_ORTHOLOGUE AFUA_6G12070)-RELATED"/>
    <property type="match status" value="1"/>
</dbReference>
<dbReference type="Pfam" id="PF08031">
    <property type="entry name" value="BBE"/>
    <property type="match status" value="1"/>
</dbReference>
<evidence type="ECO:0000313" key="5">
    <source>
        <dbReference type="EMBL" id="KAL2050629.1"/>
    </source>
</evidence>
<evidence type="ECO:0000259" key="4">
    <source>
        <dbReference type="PROSITE" id="PS51387"/>
    </source>
</evidence>
<dbReference type="InterPro" id="IPR006094">
    <property type="entry name" value="Oxid_FAD_bind_N"/>
</dbReference>
<dbReference type="InterPro" id="IPR050432">
    <property type="entry name" value="FAD-linked_Oxidoreductases_BP"/>
</dbReference>
<dbReference type="InterPro" id="IPR016166">
    <property type="entry name" value="FAD-bd_PCMH"/>
</dbReference>
<sequence length="576" mass="61817">MASLSTFLAAALAFTFLPVSQGAAAPQPSCRCLPGDTCWPKSQEWTTLNNTVGGRLIATKPLAAPCHDPTYNAAECANLKNLWAFPNLHEEDPSSIMNPWQQNASCDPFTAEQSPCLLGNYVSYSIKVTSWQDVAAGIQFAQKKNIRLVVKNTGHDYLGKSTGKGALGLWTHNLRSSQVIKQYKSAYYNGPALKVEAGVLGIEAQQAAHAAGLRVIGGSCPSVGITGGYTQGGGHSVLSSEYGLGADQVLEWEVVTANGDRIIATPSNNADMYWALSGGGPGTFGVVISMTVRAHQDGAVGGATLSFASDGISKDTYWKAIAAWQTQLPALVDGGATAIYIMTPESFSIEPLTAPSKSEAEVDALLQPFTKKLTELNIKYSRNLSSEATFLDHYDRYFGPLPYGGYPTAQLLGGRLVPRSVVEQNNDGLTAVVRDITENSSFYVAATALSVNNGPNRTQPISSNSVLPAWRDALLTVLVPSPWNFTQPRSVEEQAENQLTNSLIPKLTAVTPNSGTYMNEADFHLASWKQDFYGVNYDKLRSIKAKYDPGSLFYAVTAVGSDAWNVADDGRMCRAQ</sequence>
<protein>
    <recommendedName>
        <fullName evidence="4">FAD-binding PCMH-type domain-containing protein</fullName>
    </recommendedName>
</protein>
<dbReference type="Pfam" id="PF01565">
    <property type="entry name" value="FAD_binding_4"/>
    <property type="match status" value="1"/>
</dbReference>
<keyword evidence="3" id="KW-0732">Signal</keyword>
<proteinExistence type="inferred from homology"/>
<keyword evidence="2" id="KW-0560">Oxidoreductase</keyword>
<accession>A0ABR4B168</accession>
<keyword evidence="6" id="KW-1185">Reference proteome</keyword>
<dbReference type="EMBL" id="JBHFEH010000045">
    <property type="protein sequence ID" value="KAL2050629.1"/>
    <property type="molecule type" value="Genomic_DNA"/>
</dbReference>
<dbReference type="SUPFAM" id="SSF56176">
    <property type="entry name" value="FAD-binding/transporter-associated domain-like"/>
    <property type="match status" value="1"/>
</dbReference>
<evidence type="ECO:0000256" key="3">
    <source>
        <dbReference type="SAM" id="SignalP"/>
    </source>
</evidence>
<dbReference type="PANTHER" id="PTHR13878">
    <property type="entry name" value="GULONOLACTONE OXIDASE"/>
    <property type="match status" value="1"/>
</dbReference>
<evidence type="ECO:0000313" key="6">
    <source>
        <dbReference type="Proteomes" id="UP001590951"/>
    </source>
</evidence>
<dbReference type="InterPro" id="IPR012951">
    <property type="entry name" value="BBE"/>
</dbReference>
<dbReference type="Gene3D" id="3.30.465.10">
    <property type="match status" value="2"/>
</dbReference>
<organism evidence="5 6">
    <name type="scientific">Lepraria finkii</name>
    <dbReference type="NCBI Taxonomy" id="1340010"/>
    <lineage>
        <taxon>Eukaryota</taxon>
        <taxon>Fungi</taxon>
        <taxon>Dikarya</taxon>
        <taxon>Ascomycota</taxon>
        <taxon>Pezizomycotina</taxon>
        <taxon>Lecanoromycetes</taxon>
        <taxon>OSLEUM clade</taxon>
        <taxon>Lecanoromycetidae</taxon>
        <taxon>Lecanorales</taxon>
        <taxon>Lecanorineae</taxon>
        <taxon>Stereocaulaceae</taxon>
        <taxon>Lepraria</taxon>
    </lineage>
</organism>
<dbReference type="PROSITE" id="PS51387">
    <property type="entry name" value="FAD_PCMH"/>
    <property type="match status" value="1"/>
</dbReference>
<dbReference type="InterPro" id="IPR016169">
    <property type="entry name" value="FAD-bd_PCMH_sub2"/>
</dbReference>
<dbReference type="InterPro" id="IPR036318">
    <property type="entry name" value="FAD-bd_PCMH-like_sf"/>
</dbReference>
<feature type="domain" description="FAD-binding PCMH-type" evidence="4">
    <location>
        <begin position="117"/>
        <end position="297"/>
    </location>
</feature>
<name>A0ABR4B168_9LECA</name>